<dbReference type="Proteomes" id="UP000436482">
    <property type="component" value="Unassembled WGS sequence"/>
</dbReference>
<name>A0A6N8NKM7_ECOLX</name>
<accession>A0A6N8NKM7</accession>
<gene>
    <name evidence="1" type="ORF">GP979_20205</name>
</gene>
<proteinExistence type="predicted"/>
<sequence length="257" mass="29081">MRLEAPGRDYRRYQMEEYGGVDVRLYRIPDPMAFLRQQKNLHRIVVQPQYLGDGLNNTLTWLWDNWYGKSRRVMQRTFSSQSRQNVTQALPELQLGNAIIKPSRYVQNNQFSPLKKYPLVKQFRYPLWQAKPFEPQQGVKLEGASSNFISPQPGNIYIPLGQQEPGLYLVEAMVGGYRATTVVFVSDTVALSKVSGKELLVWTAGKKQGEAKPGSEILWTDGLGVMTRGVTDDSGTLQLQHISPERSYILGKDAEGG</sequence>
<protein>
    <submittedName>
        <fullName evidence="1">Alpha-2-macroglobulin family protein</fullName>
    </submittedName>
</protein>
<comment type="caution">
    <text evidence="1">The sequence shown here is derived from an EMBL/GenBank/DDBJ whole genome shotgun (WGS) entry which is preliminary data.</text>
</comment>
<feature type="non-terminal residue" evidence="1">
    <location>
        <position position="257"/>
    </location>
</feature>
<evidence type="ECO:0000313" key="2">
    <source>
        <dbReference type="Proteomes" id="UP000436482"/>
    </source>
</evidence>
<dbReference type="AlphaFoldDB" id="A0A6N8NKM7"/>
<dbReference type="EMBL" id="WTQQ01000490">
    <property type="protein sequence ID" value="MWR90593.1"/>
    <property type="molecule type" value="Genomic_DNA"/>
</dbReference>
<reference evidence="1 2" key="1">
    <citation type="submission" date="2019-12" db="EMBL/GenBank/DDBJ databases">
        <title>Enteriobacteria Tanzani isolates_8377-8380.</title>
        <authorList>
            <person name="Subbiah M."/>
            <person name="Call D."/>
        </authorList>
    </citation>
    <scope>NUCLEOTIDE SEQUENCE [LARGE SCALE GENOMIC DNA]</scope>
    <source>
        <strain evidence="1 2">8379wE6</strain>
    </source>
</reference>
<evidence type="ECO:0000313" key="1">
    <source>
        <dbReference type="EMBL" id="MWR90593.1"/>
    </source>
</evidence>
<organism evidence="1 2">
    <name type="scientific">Escherichia coli</name>
    <dbReference type="NCBI Taxonomy" id="562"/>
    <lineage>
        <taxon>Bacteria</taxon>
        <taxon>Pseudomonadati</taxon>
        <taxon>Pseudomonadota</taxon>
        <taxon>Gammaproteobacteria</taxon>
        <taxon>Enterobacterales</taxon>
        <taxon>Enterobacteriaceae</taxon>
        <taxon>Escherichia</taxon>
    </lineage>
</organism>